<accession>A0AAV4UGD4</accession>
<organism evidence="1 2">
    <name type="scientific">Caerostris extrusa</name>
    <name type="common">Bark spider</name>
    <name type="synonym">Caerostris bankana</name>
    <dbReference type="NCBI Taxonomy" id="172846"/>
    <lineage>
        <taxon>Eukaryota</taxon>
        <taxon>Metazoa</taxon>
        <taxon>Ecdysozoa</taxon>
        <taxon>Arthropoda</taxon>
        <taxon>Chelicerata</taxon>
        <taxon>Arachnida</taxon>
        <taxon>Araneae</taxon>
        <taxon>Araneomorphae</taxon>
        <taxon>Entelegynae</taxon>
        <taxon>Araneoidea</taxon>
        <taxon>Araneidae</taxon>
        <taxon>Caerostris</taxon>
    </lineage>
</organism>
<keyword evidence="2" id="KW-1185">Reference proteome</keyword>
<evidence type="ECO:0000313" key="2">
    <source>
        <dbReference type="Proteomes" id="UP001054945"/>
    </source>
</evidence>
<evidence type="ECO:0000313" key="1">
    <source>
        <dbReference type="EMBL" id="GIY56917.1"/>
    </source>
</evidence>
<dbReference type="EMBL" id="BPLR01012824">
    <property type="protein sequence ID" value="GIY56917.1"/>
    <property type="molecule type" value="Genomic_DNA"/>
</dbReference>
<reference evidence="1 2" key="1">
    <citation type="submission" date="2021-06" db="EMBL/GenBank/DDBJ databases">
        <title>Caerostris extrusa draft genome.</title>
        <authorList>
            <person name="Kono N."/>
            <person name="Arakawa K."/>
        </authorList>
    </citation>
    <scope>NUCLEOTIDE SEQUENCE [LARGE SCALE GENOMIC DNA]</scope>
</reference>
<comment type="caution">
    <text evidence="1">The sequence shown here is derived from an EMBL/GenBank/DDBJ whole genome shotgun (WGS) entry which is preliminary data.</text>
</comment>
<sequence length="162" mass="18337">MAHYSNHRIYLTIPTFLISIKSIHQGYSPFCHQINSVGGKQEGNEPLCFTTQTFSTAFVAEKACSSFPQNSSFTLSLRTITALFCEGEKNCLFNFIFFRVLFFSERGEFHFRWGGIDHMFLLFLFHCLFGEGDVCLKMGVHIPSLSAHAALKKRGKSVICFG</sequence>
<dbReference type="Proteomes" id="UP001054945">
    <property type="component" value="Unassembled WGS sequence"/>
</dbReference>
<gene>
    <name evidence="1" type="ORF">CEXT_756611</name>
</gene>
<protein>
    <submittedName>
        <fullName evidence="1">Uncharacterized protein</fullName>
    </submittedName>
</protein>
<name>A0AAV4UGD4_CAEEX</name>
<proteinExistence type="predicted"/>
<dbReference type="AlphaFoldDB" id="A0AAV4UGD4"/>